<dbReference type="AlphaFoldDB" id="A0A8H2WID7"/>
<dbReference type="PANTHER" id="PTHR37534">
    <property type="entry name" value="TRANSCRIPTIONAL ACTIVATOR PROTEIN UGA3"/>
    <property type="match status" value="1"/>
</dbReference>
<dbReference type="Pfam" id="PF11951">
    <property type="entry name" value="Fungal_trans_2"/>
    <property type="match status" value="1"/>
</dbReference>
<gene>
    <name evidence="3" type="ORF">RDB_LOCUS36162</name>
</gene>
<dbReference type="PANTHER" id="PTHR37534:SF46">
    <property type="entry name" value="ZN(II)2CYS6 TRANSCRIPTION FACTOR (EUROFUNG)"/>
    <property type="match status" value="1"/>
</dbReference>
<sequence length="458" mass="51616">MPNHVQYTTGTSSNAVPGVASELAQSSNADFGIEEDDLDPEGIYTILCTAPIVDNNLKENTLGFVLQSYSRWAIVAIFEPLKIARTVKERIIRQFSSEDTRMRCILRANVMDMFGRQLLVDETRSLIVARLISEVRENSSAFLVQSSYGGFASELARDDAMRVLDSTLELMTLQIYTQPMAACIQLLEDAAPVFRRACSEPLGQPLDLLGTLLETDLNIRHYATIDIMTSALTGRATLFKYRLPFSFELSERVFRAQEDCGLYWLHGLPDQFIIMIAWINSLCETPEYRTNSELITQIEETLQQIRININQPSDSALRIGRTVVQECWRYAMLVYLYMVLCGANANDPRVVRAQKGFMRLAKGIKPGRNPDAFLVSPMIIVGVATSKERDRGILRQRVLNLREYATPSTAGNDSWIQVEDVWARSKAEGRAAVWSDLRIACFRVSDDLHKLVSHTPSI</sequence>
<protein>
    <submittedName>
        <fullName evidence="3">Uncharacterized protein</fullName>
    </submittedName>
</protein>
<evidence type="ECO:0000256" key="1">
    <source>
        <dbReference type="ARBA" id="ARBA00004123"/>
    </source>
</evidence>
<comment type="caution">
    <text evidence="3">The sequence shown here is derived from an EMBL/GenBank/DDBJ whole genome shotgun (WGS) entry which is preliminary data.</text>
</comment>
<organism evidence="3 4">
    <name type="scientific">Rhizoctonia solani</name>
    <dbReference type="NCBI Taxonomy" id="456999"/>
    <lineage>
        <taxon>Eukaryota</taxon>
        <taxon>Fungi</taxon>
        <taxon>Dikarya</taxon>
        <taxon>Basidiomycota</taxon>
        <taxon>Agaricomycotina</taxon>
        <taxon>Agaricomycetes</taxon>
        <taxon>Cantharellales</taxon>
        <taxon>Ceratobasidiaceae</taxon>
        <taxon>Rhizoctonia</taxon>
    </lineage>
</organism>
<dbReference type="InterPro" id="IPR021858">
    <property type="entry name" value="Fun_TF"/>
</dbReference>
<dbReference type="EMBL" id="CAJMWS010000226">
    <property type="protein sequence ID" value="CAE6383326.1"/>
    <property type="molecule type" value="Genomic_DNA"/>
</dbReference>
<accession>A0A8H2WID7</accession>
<name>A0A8H2WID7_9AGAM</name>
<reference evidence="3" key="1">
    <citation type="submission" date="2021-01" db="EMBL/GenBank/DDBJ databases">
        <authorList>
            <person name="Kaushik A."/>
        </authorList>
    </citation>
    <scope>NUCLEOTIDE SEQUENCE</scope>
    <source>
        <strain evidence="3">AG1-1C</strain>
    </source>
</reference>
<evidence type="ECO:0000313" key="4">
    <source>
        <dbReference type="Proteomes" id="UP000663846"/>
    </source>
</evidence>
<dbReference type="GO" id="GO:0005634">
    <property type="term" value="C:nucleus"/>
    <property type="evidence" value="ECO:0007669"/>
    <property type="project" value="UniProtKB-SubCell"/>
</dbReference>
<evidence type="ECO:0000256" key="2">
    <source>
        <dbReference type="ARBA" id="ARBA00023242"/>
    </source>
</evidence>
<evidence type="ECO:0000313" key="3">
    <source>
        <dbReference type="EMBL" id="CAE6383326.1"/>
    </source>
</evidence>
<keyword evidence="2" id="KW-0539">Nucleus</keyword>
<proteinExistence type="predicted"/>
<comment type="subcellular location">
    <subcellularLocation>
        <location evidence="1">Nucleus</location>
    </subcellularLocation>
</comment>
<dbReference type="Proteomes" id="UP000663846">
    <property type="component" value="Unassembled WGS sequence"/>
</dbReference>